<evidence type="ECO:0000313" key="4">
    <source>
        <dbReference type="EMBL" id="MBH5328548.1"/>
    </source>
</evidence>
<dbReference type="Gene3D" id="3.40.50.300">
    <property type="entry name" value="P-loop containing nucleotide triphosphate hydrolases"/>
    <property type="match status" value="1"/>
</dbReference>
<protein>
    <submittedName>
        <fullName evidence="4">Zeta toxin family protein</fullName>
    </submittedName>
</protein>
<accession>A0ABS0N8B6</accession>
<proteinExistence type="predicted"/>
<keyword evidence="5" id="KW-1185">Reference proteome</keyword>
<evidence type="ECO:0000313" key="5">
    <source>
        <dbReference type="Proteomes" id="UP000768471"/>
    </source>
</evidence>
<dbReference type="PANTHER" id="PTHR39206:SF1">
    <property type="entry name" value="SLL8004 PROTEIN"/>
    <property type="match status" value="1"/>
</dbReference>
<dbReference type="Pfam" id="PF06414">
    <property type="entry name" value="Zeta_toxin"/>
    <property type="match status" value="1"/>
</dbReference>
<dbReference type="RefSeq" id="WP_197902471.1">
    <property type="nucleotide sequence ID" value="NZ_JACSGR010000002.1"/>
</dbReference>
<name>A0ABS0N8B6_9NEIS</name>
<comment type="caution">
    <text evidence="4">The sequence shown here is derived from an EMBL/GenBank/DDBJ whole genome shotgun (WGS) entry which is preliminary data.</text>
</comment>
<dbReference type="EMBL" id="JACSGR010000002">
    <property type="protein sequence ID" value="MBH5328548.1"/>
    <property type="molecule type" value="Genomic_DNA"/>
</dbReference>
<gene>
    <name evidence="4" type="ORF">H9Q10_02535</name>
</gene>
<evidence type="ECO:0000256" key="2">
    <source>
        <dbReference type="ARBA" id="ARBA00022840"/>
    </source>
</evidence>
<feature type="domain" description="Zeta toxin" evidence="3">
    <location>
        <begin position="5"/>
        <end position="141"/>
    </location>
</feature>
<keyword evidence="1" id="KW-0547">Nucleotide-binding</keyword>
<reference evidence="4 5" key="1">
    <citation type="submission" date="2020-09" db="EMBL/GenBank/DDBJ databases">
        <title>Eikenella S3660 sp. nov., isolated from a throat swab.</title>
        <authorList>
            <person name="Buhl M."/>
        </authorList>
    </citation>
    <scope>NUCLEOTIDE SEQUENCE [LARGE SCALE GENOMIC DNA]</scope>
    <source>
        <strain evidence="4 5">S3360</strain>
    </source>
</reference>
<evidence type="ECO:0000256" key="1">
    <source>
        <dbReference type="ARBA" id="ARBA00022741"/>
    </source>
</evidence>
<keyword evidence="2" id="KW-0067">ATP-binding</keyword>
<sequence length="201" mass="22635">MQDKHLAIFYCGTNGAGKSTLRGFNRDSVQIVIDSDHIAMEINPQSPRSADFEAGKKAVSLFRFALEHRISFSMESTLSGHSVLQRMKSAKENGFHVRLNYVAVDSVGINLSRVSARVRLGGHFINEATIRQRFERSKENLLLALPLCDEVFVYDNSADKPELVFWLNRQKIITVTATPPAWCSRLKTELTDMGFVEDKTV</sequence>
<organism evidence="4 5">
    <name type="scientific">Eikenella glucosivorans</name>
    <dbReference type="NCBI Taxonomy" id="2766967"/>
    <lineage>
        <taxon>Bacteria</taxon>
        <taxon>Pseudomonadati</taxon>
        <taxon>Pseudomonadota</taxon>
        <taxon>Betaproteobacteria</taxon>
        <taxon>Neisseriales</taxon>
        <taxon>Neisseriaceae</taxon>
        <taxon>Eikenella</taxon>
    </lineage>
</organism>
<dbReference type="InterPro" id="IPR010488">
    <property type="entry name" value="Zeta_toxin_domain"/>
</dbReference>
<evidence type="ECO:0000259" key="3">
    <source>
        <dbReference type="Pfam" id="PF06414"/>
    </source>
</evidence>
<dbReference type="InterPro" id="IPR027417">
    <property type="entry name" value="P-loop_NTPase"/>
</dbReference>
<dbReference type="Proteomes" id="UP000768471">
    <property type="component" value="Unassembled WGS sequence"/>
</dbReference>
<dbReference type="PANTHER" id="PTHR39206">
    <property type="entry name" value="SLL8004 PROTEIN"/>
    <property type="match status" value="1"/>
</dbReference>